<evidence type="ECO:0000256" key="1">
    <source>
        <dbReference type="SAM" id="Coils"/>
    </source>
</evidence>
<dbReference type="GeneID" id="7834297"/>
<dbReference type="EMBL" id="GG662802">
    <property type="protein sequence ID" value="EAR90103.1"/>
    <property type="molecule type" value="Genomic_DNA"/>
</dbReference>
<feature type="compositionally biased region" description="Polar residues" evidence="2">
    <location>
        <begin position="261"/>
        <end position="310"/>
    </location>
</feature>
<keyword evidence="4" id="KW-1185">Reference proteome</keyword>
<keyword evidence="1" id="KW-0175">Coiled coil</keyword>
<feature type="coiled-coil region" evidence="1">
    <location>
        <begin position="104"/>
        <end position="183"/>
    </location>
</feature>
<dbReference type="AlphaFoldDB" id="Q22XR8"/>
<feature type="coiled-coil region" evidence="1">
    <location>
        <begin position="47"/>
        <end position="74"/>
    </location>
</feature>
<dbReference type="InParanoid" id="Q22XR8"/>
<accession>Q22XR8</accession>
<dbReference type="HOGENOM" id="CLU_558400_0_0_1"/>
<evidence type="ECO:0000256" key="2">
    <source>
        <dbReference type="SAM" id="MobiDB-lite"/>
    </source>
</evidence>
<dbReference type="Proteomes" id="UP000009168">
    <property type="component" value="Unassembled WGS sequence"/>
</dbReference>
<feature type="region of interest" description="Disordered" evidence="2">
    <location>
        <begin position="463"/>
        <end position="489"/>
    </location>
</feature>
<gene>
    <name evidence="3" type="ORF">TTHERM_01005280</name>
</gene>
<evidence type="ECO:0000313" key="4">
    <source>
        <dbReference type="Proteomes" id="UP000009168"/>
    </source>
</evidence>
<name>Q22XR8_TETTS</name>
<reference evidence="4" key="1">
    <citation type="journal article" date="2006" name="PLoS Biol.">
        <title>Macronuclear genome sequence of the ciliate Tetrahymena thermophila, a model eukaryote.</title>
        <authorList>
            <person name="Eisen J.A."/>
            <person name="Coyne R.S."/>
            <person name="Wu M."/>
            <person name="Wu D."/>
            <person name="Thiagarajan M."/>
            <person name="Wortman J.R."/>
            <person name="Badger J.H."/>
            <person name="Ren Q."/>
            <person name="Amedeo P."/>
            <person name="Jones K.M."/>
            <person name="Tallon L.J."/>
            <person name="Delcher A.L."/>
            <person name="Salzberg S.L."/>
            <person name="Silva J.C."/>
            <person name="Haas B.J."/>
            <person name="Majoros W.H."/>
            <person name="Farzad M."/>
            <person name="Carlton J.M."/>
            <person name="Smith R.K. Jr."/>
            <person name="Garg J."/>
            <person name="Pearlman R.E."/>
            <person name="Karrer K.M."/>
            <person name="Sun L."/>
            <person name="Manning G."/>
            <person name="Elde N.C."/>
            <person name="Turkewitz A.P."/>
            <person name="Asai D.J."/>
            <person name="Wilkes D.E."/>
            <person name="Wang Y."/>
            <person name="Cai H."/>
            <person name="Collins K."/>
            <person name="Stewart B.A."/>
            <person name="Lee S.R."/>
            <person name="Wilamowska K."/>
            <person name="Weinberg Z."/>
            <person name="Ruzzo W.L."/>
            <person name="Wloga D."/>
            <person name="Gaertig J."/>
            <person name="Frankel J."/>
            <person name="Tsao C.-C."/>
            <person name="Gorovsky M.A."/>
            <person name="Keeling P.J."/>
            <person name="Waller R.F."/>
            <person name="Patron N.J."/>
            <person name="Cherry J.M."/>
            <person name="Stover N.A."/>
            <person name="Krieger C.J."/>
            <person name="del Toro C."/>
            <person name="Ryder H.F."/>
            <person name="Williamson S.C."/>
            <person name="Barbeau R.A."/>
            <person name="Hamilton E.P."/>
            <person name="Orias E."/>
        </authorList>
    </citation>
    <scope>NUCLEOTIDE SEQUENCE [LARGE SCALE GENOMIC DNA]</scope>
    <source>
        <strain evidence="4">SB210</strain>
    </source>
</reference>
<dbReference type="KEGG" id="tet:TTHERM_01005280"/>
<organism evidence="3 4">
    <name type="scientific">Tetrahymena thermophila (strain SB210)</name>
    <dbReference type="NCBI Taxonomy" id="312017"/>
    <lineage>
        <taxon>Eukaryota</taxon>
        <taxon>Sar</taxon>
        <taxon>Alveolata</taxon>
        <taxon>Ciliophora</taxon>
        <taxon>Intramacronucleata</taxon>
        <taxon>Oligohymenophorea</taxon>
        <taxon>Hymenostomatida</taxon>
        <taxon>Tetrahymenina</taxon>
        <taxon>Tetrahymenidae</taxon>
        <taxon>Tetrahymena</taxon>
    </lineage>
</organism>
<dbReference type="OMA" id="SEQNHEN"/>
<feature type="region of interest" description="Disordered" evidence="2">
    <location>
        <begin position="251"/>
        <end position="310"/>
    </location>
</feature>
<proteinExistence type="predicted"/>
<feature type="compositionally biased region" description="Low complexity" evidence="2">
    <location>
        <begin position="251"/>
        <end position="260"/>
    </location>
</feature>
<feature type="compositionally biased region" description="Polar residues" evidence="2">
    <location>
        <begin position="464"/>
        <end position="482"/>
    </location>
</feature>
<sequence>MEDQYQTSPNNKDNMSRKSDARLLTDNKLNAIIADLIEKTKILAEELKNSNKIAAELMLQNSELRKKYSNLKDKFLQFLNDEEIIDYMESDHNLQQSNGIIFKLKQYENSVQNLKTDNINLEAINQQQKQQISDLQVKINNLEKSTKASEILKSIDQNKDMEIQNLKEQIRILQDQLNGVDQSHQQSQQEYVSDNNYYQNQMQNQYERNNQQQPKEKMTRAYSQIQLSNYDKNNNNLNSTKNNANFMKKQLNQQQVQNPQSAYNSSEQFSGRDFQNNFSNHQMSNTPSQSNLENQNNGVYSNNSRKPLQQKNNYYNRNFNEYNELLYSEQNHENLDLDYYQQSQQREEQAKNSQQHQIQNKQFQNLQNAQMHQQQGHYSNTYNQKQQFLNTPQTAFNTTLQYTSENQENNGSFENRYQNSTESNRLILSGGAGKSLIDPHKPFGRHQKSPSYIDPQAAAKYARSTVSLKKNQPTQKGQTMALGNNKKKM</sequence>
<evidence type="ECO:0000313" key="3">
    <source>
        <dbReference type="EMBL" id="EAR90103.1"/>
    </source>
</evidence>
<dbReference type="RefSeq" id="XP_001010348.1">
    <property type="nucleotide sequence ID" value="XM_001010348.2"/>
</dbReference>
<protein>
    <submittedName>
        <fullName evidence="3">Uncharacterized protein</fullName>
    </submittedName>
</protein>